<dbReference type="SUPFAM" id="SSF54909">
    <property type="entry name" value="Dimeric alpha+beta barrel"/>
    <property type="match status" value="1"/>
</dbReference>
<keyword evidence="2" id="KW-0503">Monooxygenase</keyword>
<protein>
    <submittedName>
        <fullName evidence="2">Antibiotic biosynthesis monooxygenase family protein</fullName>
        <ecNumber evidence="2">1.14.-.-</ecNumber>
    </submittedName>
</protein>
<dbReference type="RefSeq" id="WP_381840480.1">
    <property type="nucleotide sequence ID" value="NZ_JBHTCF010000031.1"/>
</dbReference>
<dbReference type="Proteomes" id="UP001596523">
    <property type="component" value="Unassembled WGS sequence"/>
</dbReference>
<evidence type="ECO:0000313" key="2">
    <source>
        <dbReference type="EMBL" id="MFC7310273.1"/>
    </source>
</evidence>
<dbReference type="Gene3D" id="3.30.70.100">
    <property type="match status" value="1"/>
</dbReference>
<keyword evidence="3" id="KW-1185">Reference proteome</keyword>
<proteinExistence type="predicted"/>
<organism evidence="2 3">
    <name type="scientific">Streptomyces monticola</name>
    <dbReference type="NCBI Taxonomy" id="2666263"/>
    <lineage>
        <taxon>Bacteria</taxon>
        <taxon>Bacillati</taxon>
        <taxon>Actinomycetota</taxon>
        <taxon>Actinomycetes</taxon>
        <taxon>Kitasatosporales</taxon>
        <taxon>Streptomycetaceae</taxon>
        <taxon>Streptomyces</taxon>
    </lineage>
</organism>
<dbReference type="Pfam" id="PF03992">
    <property type="entry name" value="ABM"/>
    <property type="match status" value="1"/>
</dbReference>
<dbReference type="InterPro" id="IPR011008">
    <property type="entry name" value="Dimeric_a/b-barrel"/>
</dbReference>
<name>A0ABW2JW89_9ACTN</name>
<dbReference type="GO" id="GO:0004497">
    <property type="term" value="F:monooxygenase activity"/>
    <property type="evidence" value="ECO:0007669"/>
    <property type="project" value="UniProtKB-KW"/>
</dbReference>
<sequence length="98" mass="10633">MVTFVNKLTVHGDFDTFLAVKDRLTAYMSAQPGHVSNQTLRHVGDPNVVLELAVWEDAAAHQRAVRSEEFQAIVKGLGPLATPDPGLYETYEAGSGAH</sequence>
<dbReference type="EC" id="1.14.-.-" evidence="2"/>
<dbReference type="PROSITE" id="PS51725">
    <property type="entry name" value="ABM"/>
    <property type="match status" value="1"/>
</dbReference>
<dbReference type="EMBL" id="JBHTCF010000031">
    <property type="protein sequence ID" value="MFC7310273.1"/>
    <property type="molecule type" value="Genomic_DNA"/>
</dbReference>
<gene>
    <name evidence="2" type="ORF">ACFQVC_39440</name>
</gene>
<keyword evidence="2" id="KW-0560">Oxidoreductase</keyword>
<accession>A0ABW2JW89</accession>
<reference evidence="3" key="1">
    <citation type="journal article" date="2019" name="Int. J. Syst. Evol. Microbiol.">
        <title>The Global Catalogue of Microorganisms (GCM) 10K type strain sequencing project: providing services to taxonomists for standard genome sequencing and annotation.</title>
        <authorList>
            <consortium name="The Broad Institute Genomics Platform"/>
            <consortium name="The Broad Institute Genome Sequencing Center for Infectious Disease"/>
            <person name="Wu L."/>
            <person name="Ma J."/>
        </authorList>
    </citation>
    <scope>NUCLEOTIDE SEQUENCE [LARGE SCALE GENOMIC DNA]</scope>
    <source>
        <strain evidence="3">SYNS20</strain>
    </source>
</reference>
<comment type="caution">
    <text evidence="2">The sequence shown here is derived from an EMBL/GenBank/DDBJ whole genome shotgun (WGS) entry which is preliminary data.</text>
</comment>
<evidence type="ECO:0000259" key="1">
    <source>
        <dbReference type="PROSITE" id="PS51725"/>
    </source>
</evidence>
<evidence type="ECO:0000313" key="3">
    <source>
        <dbReference type="Proteomes" id="UP001596523"/>
    </source>
</evidence>
<dbReference type="InterPro" id="IPR007138">
    <property type="entry name" value="ABM_dom"/>
</dbReference>
<feature type="domain" description="ABM" evidence="1">
    <location>
        <begin position="2"/>
        <end position="91"/>
    </location>
</feature>